<accession>A0A943V2E3</accession>
<comment type="caution">
    <text evidence="2">The sequence shown here is derived from an EMBL/GenBank/DDBJ whole genome shotgun (WGS) entry which is preliminary data.</text>
</comment>
<dbReference type="Proteomes" id="UP000727506">
    <property type="component" value="Unassembled WGS sequence"/>
</dbReference>
<name>A0A943V2E3_9ACTN</name>
<gene>
    <name evidence="2" type="ORF">KH142_08990</name>
</gene>
<evidence type="ECO:0000313" key="2">
    <source>
        <dbReference type="EMBL" id="MBS6941585.1"/>
    </source>
</evidence>
<feature type="transmembrane region" description="Helical" evidence="1">
    <location>
        <begin position="6"/>
        <end position="27"/>
    </location>
</feature>
<protein>
    <submittedName>
        <fullName evidence="2">Uncharacterized protein</fullName>
    </submittedName>
</protein>
<keyword evidence="1" id="KW-1133">Transmembrane helix</keyword>
<reference evidence="2" key="1">
    <citation type="submission" date="2021-02" db="EMBL/GenBank/DDBJ databases">
        <title>Infant gut strain persistence is associated with maternal origin, phylogeny, and functional potential including surface adhesion and iron acquisition.</title>
        <authorList>
            <person name="Lou Y.C."/>
        </authorList>
    </citation>
    <scope>NUCLEOTIDE SEQUENCE</scope>
    <source>
        <strain evidence="2">L2_039_000G1_dasL2_039_000G1_concoct_11</strain>
    </source>
</reference>
<keyword evidence="1" id="KW-0812">Transmembrane</keyword>
<evidence type="ECO:0000256" key="1">
    <source>
        <dbReference type="SAM" id="Phobius"/>
    </source>
</evidence>
<evidence type="ECO:0000313" key="3">
    <source>
        <dbReference type="Proteomes" id="UP000727506"/>
    </source>
</evidence>
<keyword evidence="1" id="KW-0472">Membrane</keyword>
<proteinExistence type="predicted"/>
<sequence>MAVEFAVTIPVMAAVAFIVLNGLIFAGDCASFDIAARDAVRMQADDGRQAQGCAEVRARIEQRLGKEYESVEVTCEETGAGHVRYTASALFAPPFLEDASVFGVQVPPLRHEVEFTISPYRKGVVL</sequence>
<dbReference type="EMBL" id="JAGZSV010000230">
    <property type="protein sequence ID" value="MBS6941585.1"/>
    <property type="molecule type" value="Genomic_DNA"/>
</dbReference>
<dbReference type="AlphaFoldDB" id="A0A943V2E3"/>
<organism evidence="2 3">
    <name type="scientific">Slackia piriformis</name>
    <dbReference type="NCBI Taxonomy" id="626934"/>
    <lineage>
        <taxon>Bacteria</taxon>
        <taxon>Bacillati</taxon>
        <taxon>Actinomycetota</taxon>
        <taxon>Coriobacteriia</taxon>
        <taxon>Eggerthellales</taxon>
        <taxon>Eggerthellaceae</taxon>
        <taxon>Slackia</taxon>
    </lineage>
</organism>